<gene>
    <name evidence="1" type="ORF">C4520_04495</name>
</gene>
<dbReference type="AlphaFoldDB" id="A0A3A4NUZ4"/>
<accession>A0A3A4NUZ4</accession>
<evidence type="ECO:0000313" key="2">
    <source>
        <dbReference type="Proteomes" id="UP000265882"/>
    </source>
</evidence>
<evidence type="ECO:0000313" key="1">
    <source>
        <dbReference type="EMBL" id="RJP24267.1"/>
    </source>
</evidence>
<comment type="caution">
    <text evidence="1">The sequence shown here is derived from an EMBL/GenBank/DDBJ whole genome shotgun (WGS) entry which is preliminary data.</text>
</comment>
<reference evidence="1 2" key="1">
    <citation type="journal article" date="2017" name="ISME J.">
        <title>Energy and carbon metabolisms in a deep terrestrial subsurface fluid microbial community.</title>
        <authorList>
            <person name="Momper L."/>
            <person name="Jungbluth S.P."/>
            <person name="Lee M.D."/>
            <person name="Amend J.P."/>
        </authorList>
    </citation>
    <scope>NUCLEOTIDE SEQUENCE [LARGE SCALE GENOMIC DNA]</scope>
    <source>
        <strain evidence="1">SURF_5</strain>
    </source>
</reference>
<dbReference type="Gene3D" id="3.30.450.410">
    <property type="match status" value="1"/>
</dbReference>
<sequence>MAAKLMAGFWRCMLSIPPSLWEKQIGKQKRKIRRELGFMTEEHRAVHHFIVRELPKLAEPISPELAAQKLSMPVERAQQVFDDLEQHMTFICRNEEAMAVWAYPVTVQKTPHRLTFSTGERIYAA</sequence>
<proteinExistence type="predicted"/>
<organism evidence="1 2">
    <name type="scientific">Abyssobacteria bacterium (strain SURF_5)</name>
    <dbReference type="NCBI Taxonomy" id="2093360"/>
    <lineage>
        <taxon>Bacteria</taxon>
        <taxon>Pseudomonadati</taxon>
        <taxon>Candidatus Hydrogenedentota</taxon>
        <taxon>Candidatus Abyssobacteria</taxon>
    </lineage>
</organism>
<dbReference type="EMBL" id="QZKU01000038">
    <property type="protein sequence ID" value="RJP24267.1"/>
    <property type="molecule type" value="Genomic_DNA"/>
</dbReference>
<dbReference type="Proteomes" id="UP000265882">
    <property type="component" value="Unassembled WGS sequence"/>
</dbReference>
<protein>
    <submittedName>
        <fullName evidence="1">Uncharacterized protein</fullName>
    </submittedName>
</protein>
<dbReference type="InterPro" id="IPR053717">
    <property type="entry name" value="MerB_lyase_sf"/>
</dbReference>
<name>A0A3A4NUZ4_ABYX5</name>